<proteinExistence type="predicted"/>
<accession>A0A9P6N4Z3</accession>
<dbReference type="AlphaFoldDB" id="A0A9P6N4Z3"/>
<protein>
    <submittedName>
        <fullName evidence="1">Uncharacterized protein</fullName>
    </submittedName>
</protein>
<reference evidence="1" key="1">
    <citation type="submission" date="2013-11" db="EMBL/GenBank/DDBJ databases">
        <title>Genome sequence of the fusiform rust pathogen reveals effectors for host alternation and coevolution with pine.</title>
        <authorList>
            <consortium name="DOE Joint Genome Institute"/>
            <person name="Smith K."/>
            <person name="Pendleton A."/>
            <person name="Kubisiak T."/>
            <person name="Anderson C."/>
            <person name="Salamov A."/>
            <person name="Aerts A."/>
            <person name="Riley R."/>
            <person name="Clum A."/>
            <person name="Lindquist E."/>
            <person name="Ence D."/>
            <person name="Campbell M."/>
            <person name="Kronenberg Z."/>
            <person name="Feau N."/>
            <person name="Dhillon B."/>
            <person name="Hamelin R."/>
            <person name="Burleigh J."/>
            <person name="Smith J."/>
            <person name="Yandell M."/>
            <person name="Nelson C."/>
            <person name="Grigoriev I."/>
            <person name="Davis J."/>
        </authorList>
    </citation>
    <scope>NUCLEOTIDE SEQUENCE</scope>
    <source>
        <strain evidence="1">G11</strain>
    </source>
</reference>
<name>A0A9P6N4Z3_9BASI</name>
<gene>
    <name evidence="1" type="ORF">CROQUDRAFT_702434</name>
</gene>
<organism evidence="1 2">
    <name type="scientific">Cronartium quercuum f. sp. fusiforme G11</name>
    <dbReference type="NCBI Taxonomy" id="708437"/>
    <lineage>
        <taxon>Eukaryota</taxon>
        <taxon>Fungi</taxon>
        <taxon>Dikarya</taxon>
        <taxon>Basidiomycota</taxon>
        <taxon>Pucciniomycotina</taxon>
        <taxon>Pucciniomycetes</taxon>
        <taxon>Pucciniales</taxon>
        <taxon>Coleosporiaceae</taxon>
        <taxon>Cronartium</taxon>
    </lineage>
</organism>
<dbReference type="EMBL" id="MU167739">
    <property type="protein sequence ID" value="KAG0139170.1"/>
    <property type="molecule type" value="Genomic_DNA"/>
</dbReference>
<dbReference type="Proteomes" id="UP000886653">
    <property type="component" value="Unassembled WGS sequence"/>
</dbReference>
<evidence type="ECO:0000313" key="1">
    <source>
        <dbReference type="EMBL" id="KAG0139170.1"/>
    </source>
</evidence>
<comment type="caution">
    <text evidence="1">The sequence shown here is derived from an EMBL/GenBank/DDBJ whole genome shotgun (WGS) entry which is preliminary data.</text>
</comment>
<sequence length="147" mass="16346">MDSMASLIEELGSTGGTNWMDTEDWAFVNQMANHNDEVPACFSPKESNKQPLGGNQTLNWMHLFSNDMDISEPDESPDANTLRAQNAEIILKALQSFESDSGSECGDEDSQEGETFGTEVFADNKCDEWYPFKKKEHLVALLLISST</sequence>
<evidence type="ECO:0000313" key="2">
    <source>
        <dbReference type="Proteomes" id="UP000886653"/>
    </source>
</evidence>
<keyword evidence="2" id="KW-1185">Reference proteome</keyword>